<reference evidence="2 3" key="1">
    <citation type="submission" date="2014-06" db="EMBL/GenBank/DDBJ databases">
        <title>Evolutionary Origins and Diversification of the Mycorrhizal Mutualists.</title>
        <authorList>
            <consortium name="DOE Joint Genome Institute"/>
            <consortium name="Mycorrhizal Genomics Consortium"/>
            <person name="Kohler A."/>
            <person name="Kuo A."/>
            <person name="Nagy L.G."/>
            <person name="Floudas D."/>
            <person name="Copeland A."/>
            <person name="Barry K.W."/>
            <person name="Cichocki N."/>
            <person name="Veneault-Fourrey C."/>
            <person name="LaButti K."/>
            <person name="Lindquist E.A."/>
            <person name="Lipzen A."/>
            <person name="Lundell T."/>
            <person name="Morin E."/>
            <person name="Murat C."/>
            <person name="Riley R."/>
            <person name="Ohm R."/>
            <person name="Sun H."/>
            <person name="Tunlid A."/>
            <person name="Henrissat B."/>
            <person name="Grigoriev I.V."/>
            <person name="Hibbett D.S."/>
            <person name="Martin F."/>
        </authorList>
    </citation>
    <scope>NUCLEOTIDE SEQUENCE [LARGE SCALE GENOMIC DNA]</scope>
    <source>
        <strain evidence="2 3">FD-325 SS-3</strain>
    </source>
</reference>
<dbReference type="OrthoDB" id="3214502at2759"/>
<dbReference type="InterPro" id="IPR040521">
    <property type="entry name" value="KDZ"/>
</dbReference>
<dbReference type="Proteomes" id="UP000053263">
    <property type="component" value="Unassembled WGS sequence"/>
</dbReference>
<dbReference type="Pfam" id="PF18758">
    <property type="entry name" value="KDZ"/>
    <property type="match status" value="1"/>
</dbReference>
<evidence type="ECO:0000313" key="3">
    <source>
        <dbReference type="Proteomes" id="UP000053263"/>
    </source>
</evidence>
<name>A0A0C9SVJ8_PLICR</name>
<dbReference type="Pfam" id="PF18803">
    <property type="entry name" value="CxC2"/>
    <property type="match status" value="1"/>
</dbReference>
<feature type="domain" description="CxC2-like cysteine cluster KDZ transposase-associated" evidence="1">
    <location>
        <begin position="128"/>
        <end position="225"/>
    </location>
</feature>
<accession>A0A0C9SVJ8</accession>
<feature type="non-terminal residue" evidence="2">
    <location>
        <position position="1"/>
    </location>
</feature>
<dbReference type="EMBL" id="KN832584">
    <property type="protein sequence ID" value="KII83090.1"/>
    <property type="molecule type" value="Genomic_DNA"/>
</dbReference>
<evidence type="ECO:0000259" key="1">
    <source>
        <dbReference type="Pfam" id="PF18803"/>
    </source>
</evidence>
<dbReference type="HOGENOM" id="CLU_003703_13_1_1"/>
<evidence type="ECO:0000313" key="2">
    <source>
        <dbReference type="EMBL" id="KII83090.1"/>
    </source>
</evidence>
<keyword evidence="3" id="KW-1185">Reference proteome</keyword>
<dbReference type="PANTHER" id="PTHR33096:SF1">
    <property type="entry name" value="CXC1-LIKE CYSTEINE CLUSTER ASSOCIATED WITH KDZ TRANSPOSASES DOMAIN-CONTAINING PROTEIN"/>
    <property type="match status" value="1"/>
</dbReference>
<dbReference type="InterPro" id="IPR041457">
    <property type="entry name" value="CxC2_KDZ-assoc"/>
</dbReference>
<protein>
    <recommendedName>
        <fullName evidence="1">CxC2-like cysteine cluster KDZ transposase-associated domain-containing protein</fullName>
    </recommendedName>
</protein>
<proteinExistence type="predicted"/>
<gene>
    <name evidence="2" type="ORF">PLICRDRAFT_119855</name>
</gene>
<sequence>SQNDYLREWLPRKNEYLERLLLNECPPKDQHCPCGAEIRYKCLDCMGRKFTCSPCCRSAHRHMPFHRIERWNDLYYEPAWLTEVCILSVELSRASASALPDDYDDASEDEGLSDGDVENWEDDDEFTLKHLPERPPREENAEADVEMVIVDRSGVHRIGVRWCRCHHAPTKDLQLVDSGLFPASFENIKTAFTFHVLDDFLMDNLECKTSCMNFYNKLRRVTNSTFPFTVPDRYRELTRLSRQWRHLLEMLSQGYGHTNDKPADGDLAIFCPACPQPGINLPDNWKEDPDQYKYRRTVVMDGNFKCVLEKPKRPDDDVHLTDGELFFPRRGPYQEHIKIAIDIKGVILCNEHQAAMSVDFVLRNLLITGFGGGACARHGACVPNTLCDFQKGERQRNMDYCLSKALSYNSEGLPSALVLYDIMCQYGVHLKKRFDHSPYIDLPAGMDIYTGIGLFHVHGHKQDCFAKFAPSFIHGAGMVAGEIMETDWPRMNAIAPSTRCMTEAHRREVLDHHMNDMNFMKMLRMPGALVKKLKAAHVGRLESAQALQDLCEGNTDEQLKEWTALEESIRQGRLENNDLMEAYDLDIEQAPTLAKIQNDLIEREQRKREQQGTASWIAKGLAIEEEQIKLATAVRKLPRSPTQKQALSINKRREKLQKKITSWASESKAFYQGNDIEEMMSTMGFGAEYDTDTEERDDEDMMDKRISPEEWAEASRPEDIVLMLPSSFTREALVDMDLTDLAKCEIKLRQGQANDALHALRMTLGHKSVLFRTKVRHDADSQRKKGRAWAKVFAAETTIRHHARVYGRCREALQRLEARDSVLKRYQELKRHHLKVTTEIADPNPRGSRNDSLTWLWNIGGADDMENSDFMKRLYEVHWLKAKARADRWNEEFNIIWSEMDWTVRYFRHQGDIWVERTRVAQEEGKQGSAAYGARQAAMWAKFCSQARMVFHDAKSTYQL</sequence>
<dbReference type="PANTHER" id="PTHR33096">
    <property type="entry name" value="CXC2 DOMAIN-CONTAINING PROTEIN"/>
    <property type="match status" value="1"/>
</dbReference>
<dbReference type="AlphaFoldDB" id="A0A0C9SVJ8"/>
<organism evidence="2 3">
    <name type="scientific">Plicaturopsis crispa FD-325 SS-3</name>
    <dbReference type="NCBI Taxonomy" id="944288"/>
    <lineage>
        <taxon>Eukaryota</taxon>
        <taxon>Fungi</taxon>
        <taxon>Dikarya</taxon>
        <taxon>Basidiomycota</taxon>
        <taxon>Agaricomycotina</taxon>
        <taxon>Agaricomycetes</taxon>
        <taxon>Agaricomycetidae</taxon>
        <taxon>Amylocorticiales</taxon>
        <taxon>Amylocorticiaceae</taxon>
        <taxon>Plicatura</taxon>
        <taxon>Plicaturopsis crispa</taxon>
    </lineage>
</organism>